<sequence length="53" mass="6362">MMDDIKNKKMFGFKLLIYIDEENVLKDFLSCFRVKSNAYLKIYICTLSFNKEV</sequence>
<dbReference type="AlphaFoldDB" id="A0A0F9WHE3"/>
<evidence type="ECO:0000313" key="2">
    <source>
        <dbReference type="Proteomes" id="UP000034350"/>
    </source>
</evidence>
<accession>A0A0F9WHE3</accession>
<dbReference type="RefSeq" id="XP_024332463.1">
    <property type="nucleotide sequence ID" value="XM_024473613.1"/>
</dbReference>
<comment type="caution">
    <text evidence="1">The sequence shown here is derived from an EMBL/GenBank/DDBJ whole genome shotgun (WGS) entry which is preliminary data.</text>
</comment>
<proteinExistence type="predicted"/>
<gene>
    <name evidence="1" type="ORF">AAJ76_1000172738</name>
</gene>
<protein>
    <submittedName>
        <fullName evidence="1">Uncharacterized protein</fullName>
    </submittedName>
</protein>
<dbReference type="EMBL" id="JPQZ01000001">
    <property type="protein sequence ID" value="KKO76721.1"/>
    <property type="molecule type" value="Genomic_DNA"/>
</dbReference>
<dbReference type="Proteomes" id="UP000034350">
    <property type="component" value="Unassembled WGS sequence"/>
</dbReference>
<reference evidence="1 2" key="1">
    <citation type="journal article" date="2015" name="Environ. Microbiol.">
        <title>Genome analyses suggest the presence of polyploidy and recent human-driven expansions in eight global populations of the honeybee pathogen Nosema ceranae.</title>
        <authorList>
            <person name="Pelin A."/>
            <person name="Selman M."/>
            <person name="Aris-Brosou S."/>
            <person name="Farinelli L."/>
            <person name="Corradi N."/>
        </authorList>
    </citation>
    <scope>NUCLEOTIDE SEQUENCE [LARGE SCALE GENOMIC DNA]</scope>
    <source>
        <strain evidence="1 2">PA08 1199</strain>
    </source>
</reference>
<dbReference type="GeneID" id="36318508"/>
<evidence type="ECO:0000313" key="1">
    <source>
        <dbReference type="EMBL" id="KKO76721.1"/>
    </source>
</evidence>
<keyword evidence="2" id="KW-1185">Reference proteome</keyword>
<dbReference type="VEuPathDB" id="MicrosporidiaDB:AAJ76_1000172738"/>
<name>A0A0F9WHE3_9MICR</name>
<organism evidence="1 2">
    <name type="scientific">Vairimorpha ceranae</name>
    <dbReference type="NCBI Taxonomy" id="40302"/>
    <lineage>
        <taxon>Eukaryota</taxon>
        <taxon>Fungi</taxon>
        <taxon>Fungi incertae sedis</taxon>
        <taxon>Microsporidia</taxon>
        <taxon>Nosematidae</taxon>
        <taxon>Vairimorpha</taxon>
    </lineage>
</organism>